<gene>
    <name evidence="3" type="ordered locus">Thein_1601</name>
</gene>
<accession>F8AAV0</accession>
<reference evidence="3 4" key="2">
    <citation type="journal article" date="2012" name="Stand. Genomic Sci.">
        <title>Complete genome sequence of the thermophilic sulfate-reducing ocean bacterium Thermodesulfatator indicus type strain (CIR29812(T)).</title>
        <authorList>
            <person name="Anderson I."/>
            <person name="Saunders E."/>
            <person name="Lapidus A."/>
            <person name="Nolan M."/>
            <person name="Lucas S."/>
            <person name="Tice H."/>
            <person name="Del Rio T.G."/>
            <person name="Cheng J.F."/>
            <person name="Han C."/>
            <person name="Tapia R."/>
            <person name="Goodwin L.A."/>
            <person name="Pitluck S."/>
            <person name="Liolios K."/>
            <person name="Mavromatis K."/>
            <person name="Pagani I."/>
            <person name="Ivanova N."/>
            <person name="Mikhailova N."/>
            <person name="Pati A."/>
            <person name="Chen A."/>
            <person name="Palaniappan K."/>
            <person name="Land M."/>
            <person name="Hauser L."/>
            <person name="Jeffries C.D."/>
            <person name="Chang Y.J."/>
            <person name="Brambilla E.M."/>
            <person name="Rohde M."/>
            <person name="Spring S."/>
            <person name="Goker M."/>
            <person name="Detter J.C."/>
            <person name="Woyke T."/>
            <person name="Bristow J."/>
            <person name="Eisen J.A."/>
            <person name="Markowitz V."/>
            <person name="Hugenholtz P."/>
            <person name="Kyrpides N.C."/>
            <person name="Klenk H.P."/>
        </authorList>
    </citation>
    <scope>NUCLEOTIDE SEQUENCE [LARGE SCALE GENOMIC DNA]</scope>
    <source>
        <strain evidence="4">DSM 15286 / JCM 11887 / CIR29812</strain>
    </source>
</reference>
<dbReference type="eggNOG" id="COG0438">
    <property type="taxonomic scope" value="Bacteria"/>
</dbReference>
<organism evidence="3 4">
    <name type="scientific">Thermodesulfatator indicus (strain DSM 15286 / JCM 11887 / CIR29812)</name>
    <dbReference type="NCBI Taxonomy" id="667014"/>
    <lineage>
        <taxon>Bacteria</taxon>
        <taxon>Pseudomonadati</taxon>
        <taxon>Thermodesulfobacteriota</taxon>
        <taxon>Thermodesulfobacteria</taxon>
        <taxon>Thermodesulfobacteriales</taxon>
        <taxon>Thermodesulfatatoraceae</taxon>
        <taxon>Thermodesulfatator</taxon>
    </lineage>
</organism>
<dbReference type="PANTHER" id="PTHR45947:SF3">
    <property type="entry name" value="SULFOQUINOVOSYL TRANSFERASE SQD2"/>
    <property type="match status" value="1"/>
</dbReference>
<feature type="domain" description="Glycosyltransferase subfamily 4-like N-terminal" evidence="2">
    <location>
        <begin position="15"/>
        <end position="178"/>
    </location>
</feature>
<reference evidence="4" key="1">
    <citation type="submission" date="2011-04" db="EMBL/GenBank/DDBJ databases">
        <title>The complete genome of Thermodesulfatator indicus DSM 15286.</title>
        <authorList>
            <person name="Lucas S."/>
            <person name="Copeland A."/>
            <person name="Lapidus A."/>
            <person name="Bruce D."/>
            <person name="Goodwin L."/>
            <person name="Pitluck S."/>
            <person name="Peters L."/>
            <person name="Kyrpides N."/>
            <person name="Mavromatis K."/>
            <person name="Pagani I."/>
            <person name="Ivanova N."/>
            <person name="Saunders L."/>
            <person name="Detter J.C."/>
            <person name="Tapia R."/>
            <person name="Han C."/>
            <person name="Land M."/>
            <person name="Hauser L."/>
            <person name="Markowitz V."/>
            <person name="Cheng J.-F."/>
            <person name="Hugenholtz P."/>
            <person name="Woyke T."/>
            <person name="Wu D."/>
            <person name="Spring S."/>
            <person name="Schroeder M."/>
            <person name="Brambilla E."/>
            <person name="Klenk H.-P."/>
            <person name="Eisen J.A."/>
        </authorList>
    </citation>
    <scope>NUCLEOTIDE SEQUENCE [LARGE SCALE GENOMIC DNA]</scope>
    <source>
        <strain evidence="4">DSM 15286 / JCM 11887 / CIR29812</strain>
    </source>
</reference>
<protein>
    <submittedName>
        <fullName evidence="3">Glycosyl transferase group 1</fullName>
    </submittedName>
</protein>
<evidence type="ECO:0000313" key="4">
    <source>
        <dbReference type="Proteomes" id="UP000006793"/>
    </source>
</evidence>
<dbReference type="RefSeq" id="WP_013908203.1">
    <property type="nucleotide sequence ID" value="NC_015681.1"/>
</dbReference>
<proteinExistence type="predicted"/>
<dbReference type="OrthoDB" id="9801609at2"/>
<dbReference type="InParanoid" id="F8AAV0"/>
<sequence length="379" mass="43404">MKILDITIYYHKKSGGIKKYIDKKVEILEKYRDIKHIVIIPGKGNKKYIKSKSTIYEINSIPIPGTGGYRFFKSIKTVNKIIENENPDIIEFGGCYTLIPLIQNKNQICSIFYHSDLINDTNLFPAPKHLKELFLGYIIENVLKKSDIIITPSQKYRKILEDMGIQNVKTIELGIDTNIFKPMKKTTNFWEKFGINNNKIKLLYVGRIAIDKNIKLLIKTLKNLDEEKFHLIIVGSGPLSSWLKIKANKTKNLTYIGHIEDEILLAQIYNNADIFVSASHYETFALTFLEAQSCGLPLVAFDLGLQTQFKKDFLVKEISSTALAEAIIKASNCISKELSIELHQKTKELFSWEKTFNKLIDLYDELLISKSSGQTIKII</sequence>
<dbReference type="PaxDb" id="667014-Thein_1601"/>
<dbReference type="Gene3D" id="3.40.50.2000">
    <property type="entry name" value="Glycogen Phosphorylase B"/>
    <property type="match status" value="2"/>
</dbReference>
<dbReference type="Pfam" id="PF00534">
    <property type="entry name" value="Glycos_transf_1"/>
    <property type="match status" value="1"/>
</dbReference>
<dbReference type="EMBL" id="CP002683">
    <property type="protein sequence ID" value="AEH45461.1"/>
    <property type="molecule type" value="Genomic_DNA"/>
</dbReference>
<dbReference type="PANTHER" id="PTHR45947">
    <property type="entry name" value="SULFOQUINOVOSYL TRANSFERASE SQD2"/>
    <property type="match status" value="1"/>
</dbReference>
<dbReference type="KEGG" id="tid:Thein_1601"/>
<dbReference type="Proteomes" id="UP000006793">
    <property type="component" value="Chromosome"/>
</dbReference>
<dbReference type="InterPro" id="IPR001296">
    <property type="entry name" value="Glyco_trans_1"/>
</dbReference>
<dbReference type="InterPro" id="IPR028098">
    <property type="entry name" value="Glyco_trans_4-like_N"/>
</dbReference>
<dbReference type="AlphaFoldDB" id="F8AAV0"/>
<dbReference type="Pfam" id="PF13439">
    <property type="entry name" value="Glyco_transf_4"/>
    <property type="match status" value="1"/>
</dbReference>
<evidence type="ECO:0000313" key="3">
    <source>
        <dbReference type="EMBL" id="AEH45461.1"/>
    </source>
</evidence>
<evidence type="ECO:0000259" key="1">
    <source>
        <dbReference type="Pfam" id="PF00534"/>
    </source>
</evidence>
<name>F8AAV0_THEID</name>
<dbReference type="STRING" id="667014.Thein_1601"/>
<feature type="domain" description="Glycosyl transferase family 1" evidence="1">
    <location>
        <begin position="191"/>
        <end position="333"/>
    </location>
</feature>
<dbReference type="SUPFAM" id="SSF53756">
    <property type="entry name" value="UDP-Glycosyltransferase/glycogen phosphorylase"/>
    <property type="match status" value="1"/>
</dbReference>
<evidence type="ECO:0000259" key="2">
    <source>
        <dbReference type="Pfam" id="PF13439"/>
    </source>
</evidence>
<dbReference type="InterPro" id="IPR050194">
    <property type="entry name" value="Glycosyltransferase_grp1"/>
</dbReference>
<dbReference type="HOGENOM" id="CLU_009583_2_0_0"/>
<keyword evidence="4" id="KW-1185">Reference proteome</keyword>
<keyword evidence="3" id="KW-0808">Transferase</keyword>
<dbReference type="GO" id="GO:0016757">
    <property type="term" value="F:glycosyltransferase activity"/>
    <property type="evidence" value="ECO:0007669"/>
    <property type="project" value="InterPro"/>
</dbReference>